<feature type="domain" description="DUF2314" evidence="1">
    <location>
        <begin position="354"/>
        <end position="421"/>
    </location>
</feature>
<dbReference type="Pfam" id="PF10077">
    <property type="entry name" value="DUF2314"/>
    <property type="match status" value="1"/>
</dbReference>
<dbReference type="InterPro" id="IPR025102">
    <property type="entry name" value="DUF4026_N"/>
</dbReference>
<dbReference type="Pfam" id="PF22789">
    <property type="entry name" value="DUF4026_C"/>
    <property type="match status" value="1"/>
</dbReference>
<name>A0A174HPT9_9BACE</name>
<dbReference type="Pfam" id="PF13218">
    <property type="entry name" value="DUF4026_N"/>
    <property type="match status" value="1"/>
</dbReference>
<evidence type="ECO:0000313" key="5">
    <source>
        <dbReference type="Proteomes" id="UP000095606"/>
    </source>
</evidence>
<proteinExistence type="predicted"/>
<protein>
    <submittedName>
        <fullName evidence="4">Uncharacterized protein conserved in bacteria (DUF2314)</fullName>
    </submittedName>
</protein>
<evidence type="ECO:0000313" key="4">
    <source>
        <dbReference type="EMBL" id="CUO75307.1"/>
    </source>
</evidence>
<dbReference type="EMBL" id="CZAE01000003">
    <property type="protein sequence ID" value="CUO75307.1"/>
    <property type="molecule type" value="Genomic_DNA"/>
</dbReference>
<dbReference type="AlphaFoldDB" id="A0A174HPT9"/>
<reference evidence="4 5" key="1">
    <citation type="submission" date="2015-09" db="EMBL/GenBank/DDBJ databases">
        <authorList>
            <consortium name="Pathogen Informatics"/>
        </authorList>
    </citation>
    <scope>NUCLEOTIDE SEQUENCE [LARGE SCALE GENOMIC DNA]</scope>
    <source>
        <strain evidence="4 5">2789STDY5834846</strain>
    </source>
</reference>
<evidence type="ECO:0000259" key="1">
    <source>
        <dbReference type="Pfam" id="PF10077"/>
    </source>
</evidence>
<dbReference type="InterPro" id="IPR018756">
    <property type="entry name" value="DUF2314"/>
</dbReference>
<gene>
    <name evidence="4" type="ORF">ERS852461_01033</name>
</gene>
<accession>A0A174HPT9</accession>
<feature type="domain" description="DUF4026" evidence="2">
    <location>
        <begin position="19"/>
        <end position="160"/>
    </location>
</feature>
<evidence type="ECO:0000259" key="3">
    <source>
        <dbReference type="Pfam" id="PF22789"/>
    </source>
</evidence>
<dbReference type="RefSeq" id="WP_055268992.1">
    <property type="nucleotide sequence ID" value="NZ_CAXKYA010000012.1"/>
</dbReference>
<dbReference type="Proteomes" id="UP000095606">
    <property type="component" value="Unassembled WGS sequence"/>
</dbReference>
<dbReference type="InterPro" id="IPR053886">
    <property type="entry name" value="DUF4026_middle"/>
</dbReference>
<sequence length="433" mass="49698">MESEGSSKDYFRKSMAELIAILPQEAGNTKNWEKLLESLANATDFNVVDIRHNDIIDCPTLYIEYKKEVYPIDVDWYEYHFEEDTMTQQFSTENIATLQQATNGIKFSMLYTTDAQTSVHLLLKIICLLVPKQIGIFNCNSYSLLSPVWAKCAAATTTPPSPNCLYTIHAVYEDKNKWLPFSKSSYWLHTHGLNCCGIPELELIGEISKKNYDFYTNLLSHLVNYVISEGSLPPAKENLHFGWLDNHQPIMITWVSWKEGLKSYKKNILGGAEDRDEAHNQNTGIIFIYHSEKAYEKQKYSLITSIKESAMENPLLFFTDKETERLNAMAHEQLSYLIEGLQKEGSSALAKISLTVDEEFKEEGNSNLEHIWFKVEKVTEDSITGVLIQEPYYIKNMHEDSVGTYPTRLITDWKLYTDGQVISPDDVYLLKLP</sequence>
<organism evidence="4 5">
    <name type="scientific">Bacteroides faecis</name>
    <dbReference type="NCBI Taxonomy" id="674529"/>
    <lineage>
        <taxon>Bacteria</taxon>
        <taxon>Pseudomonadati</taxon>
        <taxon>Bacteroidota</taxon>
        <taxon>Bacteroidia</taxon>
        <taxon>Bacteroidales</taxon>
        <taxon>Bacteroidaceae</taxon>
        <taxon>Bacteroides</taxon>
    </lineage>
</organism>
<evidence type="ECO:0000259" key="2">
    <source>
        <dbReference type="Pfam" id="PF13218"/>
    </source>
</evidence>
<feature type="domain" description="DUF4026" evidence="3">
    <location>
        <begin position="168"/>
        <end position="287"/>
    </location>
</feature>